<evidence type="ECO:0000256" key="2">
    <source>
        <dbReference type="ARBA" id="ARBA00023002"/>
    </source>
</evidence>
<evidence type="ECO:0000256" key="9">
    <source>
        <dbReference type="ARBA" id="ARBA00048340"/>
    </source>
</evidence>
<dbReference type="Pfam" id="PF13561">
    <property type="entry name" value="adh_short_C2"/>
    <property type="match status" value="1"/>
</dbReference>
<evidence type="ECO:0000256" key="8">
    <source>
        <dbReference type="ARBA" id="ARBA00048009"/>
    </source>
</evidence>
<sequence length="307" mass="33347">MQCAPPPSRDTNHTIFNMADEVFQSDTKCLDQYDYFFRPDLLSGKVAFITGGGSGIGFTITEVLMRHQCATVIVGRNFDRLRKAAKKLEDLTGQKCVPIKVDVRKVNEVEAAVDKALELFSRIDILVNGAAGNFLCPASKLSYNGLKTVIDIDTLGTFNVSKTVYNKFFKENGGGSIINITATLHYNGTPFQCHAGSAKAAIEGMMRHLAVEWGPDGVRVNCVSPGAVTDTEGFRKLGGRHIPPNYEENVPLQRLGSRRDVADATLFLASGASAYVTSNTLIVDGGSWMTVPVSLKMMKSMKAISKL</sequence>
<dbReference type="PANTHER" id="PTHR43296">
    <property type="entry name" value="PEROXISOMAL 2,4-DIENOYL-COA REDUCTASE"/>
    <property type="match status" value="1"/>
</dbReference>
<evidence type="ECO:0000256" key="3">
    <source>
        <dbReference type="ARBA" id="ARBA00025787"/>
    </source>
</evidence>
<evidence type="ECO:0000256" key="5">
    <source>
        <dbReference type="ARBA" id="ARBA00026117"/>
    </source>
</evidence>
<organism evidence="11 12">
    <name type="scientific">Porites evermanni</name>
    <dbReference type="NCBI Taxonomy" id="104178"/>
    <lineage>
        <taxon>Eukaryota</taxon>
        <taxon>Metazoa</taxon>
        <taxon>Cnidaria</taxon>
        <taxon>Anthozoa</taxon>
        <taxon>Hexacorallia</taxon>
        <taxon>Scleractinia</taxon>
        <taxon>Fungiina</taxon>
        <taxon>Poritidae</taxon>
        <taxon>Porites</taxon>
    </lineage>
</organism>
<dbReference type="InterPro" id="IPR002347">
    <property type="entry name" value="SDR_fam"/>
</dbReference>
<dbReference type="CDD" id="cd05369">
    <property type="entry name" value="TER_DECR_SDR_a"/>
    <property type="match status" value="1"/>
</dbReference>
<keyword evidence="1" id="KW-0521">NADP</keyword>
<evidence type="ECO:0000313" key="11">
    <source>
        <dbReference type="EMBL" id="CAH3014296.1"/>
    </source>
</evidence>
<evidence type="ECO:0000256" key="1">
    <source>
        <dbReference type="ARBA" id="ARBA00022857"/>
    </source>
</evidence>
<name>A0ABN8LB37_9CNID</name>
<dbReference type="EMBL" id="CALNXI010000008">
    <property type="protein sequence ID" value="CAH3014296.1"/>
    <property type="molecule type" value="Genomic_DNA"/>
</dbReference>
<keyword evidence="12" id="KW-1185">Reference proteome</keyword>
<evidence type="ECO:0000256" key="4">
    <source>
        <dbReference type="ARBA" id="ARBA00025939"/>
    </source>
</evidence>
<gene>
    <name evidence="11" type="ORF">PEVE_00041692</name>
</gene>
<keyword evidence="2" id="KW-0560">Oxidoreductase</keyword>
<evidence type="ECO:0000256" key="7">
    <source>
        <dbReference type="ARBA" id="ARBA00030890"/>
    </source>
</evidence>
<comment type="subunit">
    <text evidence="4">Monomer, dimer and oligomer.</text>
</comment>
<proteinExistence type="inferred from homology"/>
<dbReference type="PRINTS" id="PR00081">
    <property type="entry name" value="GDHRDH"/>
</dbReference>
<comment type="caution">
    <text evidence="11">The sequence shown here is derived from an EMBL/GenBank/DDBJ whole genome shotgun (WGS) entry which is preliminary data.</text>
</comment>
<comment type="similarity">
    <text evidence="3">Belongs to the short-chain dehydrogenases/reductases (SDR) family. 2,4-dienoyl-CoA reductase subfamily.</text>
</comment>
<dbReference type="InterPro" id="IPR045017">
    <property type="entry name" value="DECR2-like"/>
</dbReference>
<accession>A0ABN8LB37</accession>
<comment type="catalytic activity">
    <reaction evidence="9">
        <text>a (2E,4Z)-dienoyl-CoA + NADPH + H(+) = a 4,5-saturated-(3E)-enoyl-CoA + NADP(+)</text>
        <dbReference type="Rhea" id="RHEA:61892"/>
        <dbReference type="ChEBI" id="CHEBI:15378"/>
        <dbReference type="ChEBI" id="CHEBI:57783"/>
        <dbReference type="ChEBI" id="CHEBI:58349"/>
        <dbReference type="ChEBI" id="CHEBI:85099"/>
        <dbReference type="ChEBI" id="CHEBI:85493"/>
        <dbReference type="EC" id="1.3.1.124"/>
    </reaction>
</comment>
<evidence type="ECO:0000256" key="10">
    <source>
        <dbReference type="ARBA" id="ARBA00048631"/>
    </source>
</evidence>
<protein>
    <recommendedName>
        <fullName evidence="6">Peroxisomal 2,4-dienoyl-CoA reductase [(3E)-enoyl-CoA-producing]</fullName>
        <ecNumber evidence="5">1.3.1.124</ecNumber>
    </recommendedName>
    <alternativeName>
        <fullName evidence="7">2,4-dienoyl-CoA reductase 2</fullName>
    </alternativeName>
</protein>
<dbReference type="PANTHER" id="PTHR43296:SF2">
    <property type="entry name" value="PEROXISOMAL 2,4-DIENOYL-COA REDUCTASE [(3E)-ENOYL-COA-PRODUCING]"/>
    <property type="match status" value="1"/>
</dbReference>
<dbReference type="Gene3D" id="3.40.50.720">
    <property type="entry name" value="NAD(P)-binding Rossmann-like Domain"/>
    <property type="match status" value="1"/>
</dbReference>
<dbReference type="Proteomes" id="UP001159427">
    <property type="component" value="Unassembled WGS sequence"/>
</dbReference>
<dbReference type="EC" id="1.3.1.124" evidence="5"/>
<comment type="catalytic activity">
    <reaction evidence="8">
        <text>a (2E,4E)-dienoyl-CoA + NADPH + H(+) = a 4,5-saturated-(3E)-enoyl-CoA + NADP(+)</text>
        <dbReference type="Rhea" id="RHEA:45912"/>
        <dbReference type="ChEBI" id="CHEBI:15378"/>
        <dbReference type="ChEBI" id="CHEBI:57783"/>
        <dbReference type="ChEBI" id="CHEBI:58349"/>
        <dbReference type="ChEBI" id="CHEBI:85101"/>
        <dbReference type="ChEBI" id="CHEBI:85493"/>
        <dbReference type="EC" id="1.3.1.124"/>
    </reaction>
</comment>
<comment type="catalytic activity">
    <reaction evidence="10">
        <text>(2E,4Z,7Z,10Z,13Z,16Z,19Z)-docosaheptaenoyl-CoA + NADPH + H(+) = (3E,7Z,10Z,13Z,16Z,19Z)-docosahexaenoyl-CoA + NADP(+)</text>
        <dbReference type="Rhea" id="RHEA:44920"/>
        <dbReference type="ChEBI" id="CHEBI:15378"/>
        <dbReference type="ChEBI" id="CHEBI:57783"/>
        <dbReference type="ChEBI" id="CHEBI:58349"/>
        <dbReference type="ChEBI" id="CHEBI:77559"/>
        <dbReference type="ChEBI" id="CHEBI:84791"/>
    </reaction>
</comment>
<evidence type="ECO:0000313" key="12">
    <source>
        <dbReference type="Proteomes" id="UP001159427"/>
    </source>
</evidence>
<dbReference type="InterPro" id="IPR036291">
    <property type="entry name" value="NAD(P)-bd_dom_sf"/>
</dbReference>
<reference evidence="11 12" key="1">
    <citation type="submission" date="2022-05" db="EMBL/GenBank/DDBJ databases">
        <authorList>
            <consortium name="Genoscope - CEA"/>
            <person name="William W."/>
        </authorList>
    </citation>
    <scope>NUCLEOTIDE SEQUENCE [LARGE SCALE GENOMIC DNA]</scope>
</reference>
<evidence type="ECO:0000256" key="6">
    <source>
        <dbReference type="ARBA" id="ARBA00026221"/>
    </source>
</evidence>
<dbReference type="SUPFAM" id="SSF51735">
    <property type="entry name" value="NAD(P)-binding Rossmann-fold domains"/>
    <property type="match status" value="1"/>
</dbReference>